<dbReference type="GO" id="GO:0048488">
    <property type="term" value="P:synaptic vesicle endocytosis"/>
    <property type="evidence" value="ECO:0007669"/>
    <property type="project" value="TreeGrafter"/>
</dbReference>
<dbReference type="PANTHER" id="PTHR31640:SF1">
    <property type="entry name" value="BRIDGE-LIKE LIPID TRANSFER PROTEIN FAMILY MEMBER 1"/>
    <property type="match status" value="1"/>
</dbReference>
<dbReference type="PANTHER" id="PTHR31640">
    <property type="entry name" value="TRANSMEMBRANE PROTEIN KIAA1109"/>
    <property type="match status" value="1"/>
</dbReference>
<proteinExistence type="predicted"/>
<organism evidence="3 4">
    <name type="scientific">Acanthocheilonema viteae</name>
    <name type="common">Filarial nematode worm</name>
    <name type="synonym">Dipetalonema viteae</name>
    <dbReference type="NCBI Taxonomy" id="6277"/>
    <lineage>
        <taxon>Eukaryota</taxon>
        <taxon>Metazoa</taxon>
        <taxon>Ecdysozoa</taxon>
        <taxon>Nematoda</taxon>
        <taxon>Chromadorea</taxon>
        <taxon>Rhabditida</taxon>
        <taxon>Spirurina</taxon>
        <taxon>Spiruromorpha</taxon>
        <taxon>Filarioidea</taxon>
        <taxon>Onchocercidae</taxon>
        <taxon>Acanthocheilonema</taxon>
    </lineage>
</organism>
<reference evidence="3 4" key="1">
    <citation type="submission" date="2018-08" db="EMBL/GenBank/DDBJ databases">
        <authorList>
            <person name="Laetsch R D."/>
            <person name="Stevens L."/>
            <person name="Kumar S."/>
            <person name="Blaxter L. M."/>
        </authorList>
    </citation>
    <scope>NUCLEOTIDE SEQUENCE [LARGE SCALE GENOMIC DNA]</scope>
</reference>
<dbReference type="InterPro" id="IPR056742">
    <property type="entry name" value="BLTP1_C"/>
</dbReference>
<dbReference type="EMBL" id="UPTC01000285">
    <property type="protein sequence ID" value="VBB27786.1"/>
    <property type="molecule type" value="Genomic_DNA"/>
</dbReference>
<feature type="compositionally biased region" description="Basic and acidic residues" evidence="1">
    <location>
        <begin position="2256"/>
        <end position="2272"/>
    </location>
</feature>
<dbReference type="Proteomes" id="UP000276991">
    <property type="component" value="Unassembled WGS sequence"/>
</dbReference>
<sequence>MLPTFRNFSLKGRLRLTLNGLRIHIYNRFKAYRKLKKDPKFEKLFATVSQQQQHTNETLHANEHVMSKNNKFLKDFWAFVGTIRISIKNASVYVGNRLLPTTLVIFSHKILFIGRLEQINNAKLLVCSVNGSNFSISLNNNEEYDETDPWNLWKRYNAPRTMGSGFKVLQNAKVKAIYRENIFADLSSEPICDLNIDFGENVAIAYGPWAEACRVAFTNFFFPTDFADATPTELPKTGERKIPLIMDITLTMNGRITINLWFMRHDELNTVAVIIKNGFSIKVENPLVIAEEGYRIAIRFSMKDVQFLPTSGFRKLISYEELTMECNMCIPKRYGQLQKCEILMKINRATTWCLWDHVAFMQDLISEVSAYYTEDLARFVPQIWNCRIEFTNAKFIFVTNDKNWVDASNPSNNFLIALVAKRFTISCNLNKTDFCPQICYCKSEMIASEAAAIKFHMPQRSTLSPVIHAVYDNLFRSVKHASIHVPTAMDIDGGWLDFLRTQHITFTYDYKWHPVYRPHQSDLPTRAKTITIQYPSHPFELEPDSVQIEIVIQSPELFLSGFAFWIIKNYINDYFGPYSQQQSDLDSYHIYASLSRRLYGNIKHEIEKYRPLDIKLSVQLPNAQGHCLTHAMKTTGESPDSCPIMKTDTLVIEIVREIRDLRFQMFIAGLQIFFQKSESFKNFYDGLLSIDRIAVRMNSFSSELHIPWDAGAIEYACAWEIIVGEIAAKIDPIQLKYILIRVGIDLMNVVIVEDSAMICISMEPCRMCTCNCHECSFCSSFLFGILQLDFKQFIKCSMNNKYDNEWLECGLAHFQDIEFEIRLPFSSKNLCLMSERKKFLKMHDEYTKRLYFLWLNEAKCGCYGSFAFFGDDDCSGCIFMADFTQKLARPQINNESKQPGFGQSIIRSSAKLFDENNLQIITFSNEHKKSGTTIYPDSSDTYPGTTKSMGTSGTLLDTYHNFLNVYQIQFNDMKTPNIFNRFKLIQNGINNLHLIDTRVESKNRENISSKDEVSQSIHTQNAQIIYDQRPTDWGTHPEIIYGWGNISSVTKIFLTPLSIEVLQRLMKRAEMMLTAMNPISIIQHAYASCAFKYHKQPIIEKSNVFAQESLLPAVRAHFGLPSLYITLFQGNIIDDKLLKGGDRNGNSTRSTATHCTVTMIYGRECYLSVSSNNQNDVQMICFDVQTFYHAQFAKIAYMRECKPLIDDWQINFLTNWQKLDISKRLRHSNLIILNELNVPNILLKGCINRRSLLHLINGSEIVIRIGEPRLRISFGNEHWDKQSDVTLLQQALTSSLTSWLHVLYQFQESIHCTLVKYDQWVDLCMCKALSEALDLRDDLILTVCQSSLNEVKQYATVMNACASCKLMLFLLHCSMHKDETERYNYWTSHSLESESFIVSKSDRKLALVALLNSWQKLLEPHIKITNVQTAKKYSRDLLSENMQSIVGAFPIASEDAITIERAAGSTSSLSVFGSTANPGMAENLAMKQFNILPLVFFWPLFKTYLTQSVKRKNQIVQQQSSLFLLLDTITFDAAVAYNIMMDNQQLNVTKAFLAINFGTLFPRIEVFCTQAVFHLLNEVMQSITYCMADKALLTSMIHLDDTQNSVSKISESIIIEDDGGKQQKWILTMQNLLREYKINTYTSEEQKPDVAEFSITVNNNVVISAIKFESKIMHLILMLRIFNSKIHHKNVYFIDNPRKTMQEVTFTIQDIKMMLTEKETPDINAIFHGLLTTVTSIFRRIYETNDFQNAIRLTVESMKLNYVIGSSFVIRTEDRKEEEDKEGNSLASSSDERQRTKQTQQMAQFNFDIEILNGEMNAKISSIVAAKYNFKNTRCFGIFPKKGKASIENHSITYTSFYSKKVPKWMRLGSFSIKLPSLLVVYEKCTVNENEIIRMGNKEIVCSNESYANIVITVGSLDQSINTDILNMLLYSHETAIAEVQHVMEILCANSSNKSPFLFQLQRQIQGNISFCLNFKLGQMIRNEAFQEDELRELADLTTNDATYGVSMKITLLFRDRTTACIPLYSNNYRPFTSALLFGLKDAEAIIKFVRRAKIEAKFSDFKFIFVENFEYSMEESWINGQEVTSTNFAFFPLGLCKIIVKSSRSEQYKQVASVQCSMKGLLFDIDSRIGSLIGAVRNTCAAVNADQDVDASEYEPMKIVISELERDDDINPKNEYASIVKPEERIRWVEQKIYEQTQRLAAIKTHRTDVAYQWELRRLKKLQLIRVKQFKESMLDRLKRQKLRVKQFKKSPPITEDKTKDESDGEEKSDNESVTGEQSVKFFRETATNYRSKGNIGSALLGEDEILAKMNDHMMRTDEKINNKFAFDMQFFGEAGECMLRNRIPTELTSMTSAVPDDIKRHDEKSAGCTKISLPRKKSTAAITSKNTCIPYLYISANVANMPEETALTPVVADFFQQLLENFPQHIPQQASLFDLYKITIQFYNYLSISENESETFTVTNTEPLLMYIHSKLMISILLSITIQSSSLRFEAHQQRAGAMDLLLRLPSLKLVASAQNDGINNGLDISLTLQSLSVCFYNPRQPSPLDAFALTLDKFIVGISRTSVFLNDNSHFKITCAIDIGQATFTYDMRKLSQLIAFPAPWYRRRIAQRLLFKHGQFLRSQGVGAGRSFSRRTSKLMNKLSIEASVSVHWEAFKAKIQMSSAMGDTNWIVDKISAKTIFCLKPLVERRLNVCFAASFLEQEAKGGAISGSLRLSNTAFDFSWISLCNKPTLFSSKINFTKLEIRIVWMGRVIIIVLFDQPSLLLHDEWKLYNDQDGKIKEAVIMLNTILKYSKLQAIITKATLNSIDSIIQKLSVFFKEQMQDSRVLLNLTNSTASSAINSEEKLSKIFHWATVLDLVTDMQMKSKTFPIPNASNGRTIISGRFISIGQQASLVLMEGEITANRWALFYLNQPTLIFSNAAQYVFLDDKQTIGIDLSEKLMLKLSGVVKENKPHDGNWTSVICKVERRKDQIWPKHATVQECLALCIDEPLGQLFSLSHHSNESQPTVLELFELPAMDAIFTSNQKIPIHSEKLRDIKSEVLCSFICDFHHPLGVQTDLTTQINFLPELLRSYLIEQDKEIEKGIRKSSMEKIRKTDQRQYICKKWKVDPKIRFIDKVKWDPPVIDEILRKLQIFDHRNTIPKVVQRHILDHCDMFASKALLCVVETAKETSVKSDPTSNNL</sequence>
<protein>
    <recommendedName>
        <fullName evidence="2">Bridge-like lipid transfer protein family member 1 C-terminal domain-containing protein</fullName>
    </recommendedName>
</protein>
<feature type="region of interest" description="Disordered" evidence="1">
    <location>
        <begin position="1774"/>
        <end position="1799"/>
    </location>
</feature>
<feature type="region of interest" description="Disordered" evidence="1">
    <location>
        <begin position="2247"/>
        <end position="2279"/>
    </location>
</feature>
<dbReference type="OrthoDB" id="5840594at2759"/>
<accession>A0A498S777</accession>
<dbReference type="InterPro" id="IPR033616">
    <property type="entry name" value="BLTP1"/>
</dbReference>
<keyword evidence="4" id="KW-1185">Reference proteome</keyword>
<dbReference type="SMART" id="SM01220">
    <property type="entry name" value="FSA_C"/>
    <property type="match status" value="1"/>
</dbReference>
<dbReference type="STRING" id="6277.A0A498S777"/>
<gene>
    <name evidence="3" type="ORF">NAV_LOCUS2616</name>
</gene>
<dbReference type="GO" id="GO:0098793">
    <property type="term" value="C:presynapse"/>
    <property type="evidence" value="ECO:0007669"/>
    <property type="project" value="GOC"/>
</dbReference>
<dbReference type="Pfam" id="PF20413">
    <property type="entry name" value="BLTP1_N"/>
    <property type="match status" value="1"/>
</dbReference>
<evidence type="ECO:0000313" key="4">
    <source>
        <dbReference type="Proteomes" id="UP000276991"/>
    </source>
</evidence>
<evidence type="ECO:0000259" key="2">
    <source>
        <dbReference type="SMART" id="SM01220"/>
    </source>
</evidence>
<evidence type="ECO:0000313" key="3">
    <source>
        <dbReference type="EMBL" id="VBB27786.1"/>
    </source>
</evidence>
<dbReference type="Pfam" id="PF25040">
    <property type="entry name" value="BLTP1_C"/>
    <property type="match status" value="2"/>
</dbReference>
<dbReference type="InterPro" id="IPR047104">
    <property type="entry name" value="BLTP1_N"/>
</dbReference>
<name>A0A498S777_ACAVI</name>
<feature type="domain" description="Bridge-like lipid transfer protein family member 1 C-terminal" evidence="2">
    <location>
        <begin position="2632"/>
        <end position="3170"/>
    </location>
</feature>
<evidence type="ECO:0000256" key="1">
    <source>
        <dbReference type="SAM" id="MobiDB-lite"/>
    </source>
</evidence>